<dbReference type="AlphaFoldDB" id="K1U2R0"/>
<dbReference type="InterPro" id="IPR050147">
    <property type="entry name" value="Ser/Thr_Dehydratase"/>
</dbReference>
<sequence length="156" mass="17645">MGRKMQEEMLTLEKFEEASEIVKKVTLETKLVYSDYFSAQTGNRVYLKPENLQFTGAYKLRGAYYKMSTLTDEERAKGLITASAGNHAQGVAYAAKCYGSKATIVMPTTTPLIKVNRTRGYGAEVVLHGMSMMRLRKRHMSWQKSTDILSSIRLMI</sequence>
<dbReference type="InterPro" id="IPR001926">
    <property type="entry name" value="TrpB-like_PALP"/>
</dbReference>
<name>K1U2R0_9ZZZZ</name>
<dbReference type="Pfam" id="PF00291">
    <property type="entry name" value="PALP"/>
    <property type="match status" value="1"/>
</dbReference>
<keyword evidence="4 6" id="KW-0456">Lyase</keyword>
<dbReference type="SUPFAM" id="SSF53686">
    <property type="entry name" value="Tryptophan synthase beta subunit-like PLP-dependent enzymes"/>
    <property type="match status" value="1"/>
</dbReference>
<evidence type="ECO:0000256" key="3">
    <source>
        <dbReference type="ARBA" id="ARBA00022898"/>
    </source>
</evidence>
<comment type="similarity">
    <text evidence="2">Belongs to the serine/threonine dehydratase family.</text>
</comment>
<dbReference type="FunFam" id="3.40.50.1100:FF:000005">
    <property type="entry name" value="Threonine dehydratase catabolic"/>
    <property type="match status" value="1"/>
</dbReference>
<dbReference type="GO" id="GO:0003941">
    <property type="term" value="F:L-serine ammonia-lyase activity"/>
    <property type="evidence" value="ECO:0007669"/>
    <property type="project" value="TreeGrafter"/>
</dbReference>
<evidence type="ECO:0000259" key="5">
    <source>
        <dbReference type="Pfam" id="PF00291"/>
    </source>
</evidence>
<dbReference type="GO" id="GO:0006565">
    <property type="term" value="P:L-serine catabolic process"/>
    <property type="evidence" value="ECO:0007669"/>
    <property type="project" value="TreeGrafter"/>
</dbReference>
<evidence type="ECO:0000256" key="1">
    <source>
        <dbReference type="ARBA" id="ARBA00001933"/>
    </source>
</evidence>
<dbReference type="GO" id="GO:0006567">
    <property type="term" value="P:L-threonine catabolic process"/>
    <property type="evidence" value="ECO:0007669"/>
    <property type="project" value="TreeGrafter"/>
</dbReference>
<dbReference type="PANTHER" id="PTHR48078">
    <property type="entry name" value="THREONINE DEHYDRATASE, MITOCHONDRIAL-RELATED"/>
    <property type="match status" value="1"/>
</dbReference>
<protein>
    <submittedName>
        <fullName evidence="6">Threonine ammonia-lyase</fullName>
    </submittedName>
</protein>
<gene>
    <name evidence="6" type="ORF">LEA_06639</name>
</gene>
<dbReference type="PANTHER" id="PTHR48078:SF6">
    <property type="entry name" value="L-THREONINE DEHYDRATASE CATABOLIC TDCB"/>
    <property type="match status" value="1"/>
</dbReference>
<proteinExistence type="inferred from homology"/>
<evidence type="ECO:0000313" key="6">
    <source>
        <dbReference type="EMBL" id="EKC72635.1"/>
    </source>
</evidence>
<feature type="domain" description="Tryptophan synthase beta chain-like PALP" evidence="5">
    <location>
        <begin position="28"/>
        <end position="134"/>
    </location>
</feature>
<dbReference type="GO" id="GO:0009097">
    <property type="term" value="P:isoleucine biosynthetic process"/>
    <property type="evidence" value="ECO:0007669"/>
    <property type="project" value="TreeGrafter"/>
</dbReference>
<keyword evidence="3" id="KW-0663">Pyridoxal phosphate</keyword>
<dbReference type="GO" id="GO:0004794">
    <property type="term" value="F:threonine deaminase activity"/>
    <property type="evidence" value="ECO:0007669"/>
    <property type="project" value="TreeGrafter"/>
</dbReference>
<dbReference type="EMBL" id="AJWY01004349">
    <property type="protein sequence ID" value="EKC72635.1"/>
    <property type="molecule type" value="Genomic_DNA"/>
</dbReference>
<evidence type="ECO:0000256" key="2">
    <source>
        <dbReference type="ARBA" id="ARBA00010869"/>
    </source>
</evidence>
<reference evidence="6" key="1">
    <citation type="journal article" date="2013" name="Environ. Microbiol.">
        <title>Microbiota from the distal guts of lean and obese adolescents exhibit partial functional redundancy besides clear differences in community structure.</title>
        <authorList>
            <person name="Ferrer M."/>
            <person name="Ruiz A."/>
            <person name="Lanza F."/>
            <person name="Haange S.B."/>
            <person name="Oberbach A."/>
            <person name="Till H."/>
            <person name="Bargiela R."/>
            <person name="Campoy C."/>
            <person name="Segura M.T."/>
            <person name="Richter M."/>
            <person name="von Bergen M."/>
            <person name="Seifert J."/>
            <person name="Suarez A."/>
        </authorList>
    </citation>
    <scope>NUCLEOTIDE SEQUENCE</scope>
</reference>
<dbReference type="GO" id="GO:0030170">
    <property type="term" value="F:pyridoxal phosphate binding"/>
    <property type="evidence" value="ECO:0007669"/>
    <property type="project" value="InterPro"/>
</dbReference>
<evidence type="ECO:0000256" key="4">
    <source>
        <dbReference type="ARBA" id="ARBA00023239"/>
    </source>
</evidence>
<comment type="caution">
    <text evidence="6">The sequence shown here is derived from an EMBL/GenBank/DDBJ whole genome shotgun (WGS) entry which is preliminary data.</text>
</comment>
<accession>K1U2R0</accession>
<dbReference type="InterPro" id="IPR000634">
    <property type="entry name" value="Ser/Thr_deHydtase_PyrdxlP-BS"/>
</dbReference>
<dbReference type="PROSITE" id="PS00165">
    <property type="entry name" value="DEHYDRATASE_SER_THR"/>
    <property type="match status" value="1"/>
</dbReference>
<comment type="cofactor">
    <cofactor evidence="1">
        <name>pyridoxal 5'-phosphate</name>
        <dbReference type="ChEBI" id="CHEBI:597326"/>
    </cofactor>
</comment>
<dbReference type="InterPro" id="IPR036052">
    <property type="entry name" value="TrpB-like_PALP_sf"/>
</dbReference>
<dbReference type="Gene3D" id="3.40.50.1100">
    <property type="match status" value="2"/>
</dbReference>
<organism evidence="6">
    <name type="scientific">human gut metagenome</name>
    <dbReference type="NCBI Taxonomy" id="408170"/>
    <lineage>
        <taxon>unclassified sequences</taxon>
        <taxon>metagenomes</taxon>
        <taxon>organismal metagenomes</taxon>
    </lineage>
</organism>